<keyword evidence="1" id="KW-0547">Nucleotide-binding</keyword>
<feature type="compositionally biased region" description="Acidic residues" evidence="8">
    <location>
        <begin position="765"/>
        <end position="779"/>
    </location>
</feature>
<dbReference type="SUPFAM" id="SSF90002">
    <property type="entry name" value="Hypothetical protein YjiA, C-terminal domain"/>
    <property type="match status" value="1"/>
</dbReference>
<keyword evidence="2" id="KW-0378">Hydrolase</keyword>
<feature type="compositionally biased region" description="Basic and acidic residues" evidence="8">
    <location>
        <begin position="813"/>
        <end position="828"/>
    </location>
</feature>
<gene>
    <name evidence="11" type="ORF">Sangu_1791100</name>
</gene>
<dbReference type="CDD" id="cd03112">
    <property type="entry name" value="CobW-like"/>
    <property type="match status" value="1"/>
</dbReference>
<dbReference type="Pfam" id="PF02492">
    <property type="entry name" value="cobW"/>
    <property type="match status" value="1"/>
</dbReference>
<keyword evidence="5" id="KW-0143">Chaperone</keyword>
<keyword evidence="3" id="KW-0862">Zinc</keyword>
<evidence type="ECO:0000256" key="8">
    <source>
        <dbReference type="SAM" id="MobiDB-lite"/>
    </source>
</evidence>
<organism evidence="11">
    <name type="scientific">Sesamum angustifolium</name>
    <dbReference type="NCBI Taxonomy" id="2727405"/>
    <lineage>
        <taxon>Eukaryota</taxon>
        <taxon>Viridiplantae</taxon>
        <taxon>Streptophyta</taxon>
        <taxon>Embryophyta</taxon>
        <taxon>Tracheophyta</taxon>
        <taxon>Spermatophyta</taxon>
        <taxon>Magnoliopsida</taxon>
        <taxon>eudicotyledons</taxon>
        <taxon>Gunneridae</taxon>
        <taxon>Pentapetalae</taxon>
        <taxon>asterids</taxon>
        <taxon>lamiids</taxon>
        <taxon>Lamiales</taxon>
        <taxon>Pedaliaceae</taxon>
        <taxon>Sesamum</taxon>
    </lineage>
</organism>
<dbReference type="InterPro" id="IPR036627">
    <property type="entry name" value="CobW-likC_sf"/>
</dbReference>
<dbReference type="PANTHER" id="PTHR13748:SF31">
    <property type="entry name" value="ZINC-REGULATED GTPASE METALLOPROTEIN ACTIVATOR 1A-RELATED"/>
    <property type="match status" value="1"/>
</dbReference>
<dbReference type="AlphaFoldDB" id="A0AAW2MAM0"/>
<dbReference type="EMBL" id="JACGWK010000011">
    <property type="protein sequence ID" value="KAL0327131.1"/>
    <property type="molecule type" value="Genomic_DNA"/>
</dbReference>
<dbReference type="GO" id="GO:0005737">
    <property type="term" value="C:cytoplasm"/>
    <property type="evidence" value="ECO:0007669"/>
    <property type="project" value="TreeGrafter"/>
</dbReference>
<comment type="caution">
    <text evidence="11">The sequence shown here is derived from an EMBL/GenBank/DDBJ whole genome shotgun (WGS) entry which is preliminary data.</text>
</comment>
<dbReference type="Pfam" id="PF07683">
    <property type="entry name" value="CobW_C"/>
    <property type="match status" value="1"/>
</dbReference>
<evidence type="ECO:0000313" key="11">
    <source>
        <dbReference type="EMBL" id="KAL0327131.1"/>
    </source>
</evidence>
<evidence type="ECO:0000256" key="4">
    <source>
        <dbReference type="ARBA" id="ARBA00023134"/>
    </source>
</evidence>
<dbReference type="SUPFAM" id="SSF52540">
    <property type="entry name" value="P-loop containing nucleoside triphosphate hydrolases"/>
    <property type="match status" value="1"/>
</dbReference>
<comment type="catalytic activity">
    <reaction evidence="7">
        <text>GTP + H2O = GDP + phosphate + H(+)</text>
        <dbReference type="Rhea" id="RHEA:19669"/>
        <dbReference type="ChEBI" id="CHEBI:15377"/>
        <dbReference type="ChEBI" id="CHEBI:15378"/>
        <dbReference type="ChEBI" id="CHEBI:37565"/>
        <dbReference type="ChEBI" id="CHEBI:43474"/>
        <dbReference type="ChEBI" id="CHEBI:58189"/>
    </reaction>
    <physiologicalReaction direction="left-to-right" evidence="7">
        <dbReference type="Rhea" id="RHEA:19670"/>
    </physiologicalReaction>
</comment>
<dbReference type="InterPro" id="IPR003495">
    <property type="entry name" value="CobW/HypB/UreG_nucleotide-bd"/>
</dbReference>
<dbReference type="GO" id="GO:0005525">
    <property type="term" value="F:GTP binding"/>
    <property type="evidence" value="ECO:0007669"/>
    <property type="project" value="UniProtKB-KW"/>
</dbReference>
<dbReference type="PANTHER" id="PTHR13748">
    <property type="entry name" value="COBW-RELATED"/>
    <property type="match status" value="1"/>
</dbReference>
<dbReference type="InterPro" id="IPR027417">
    <property type="entry name" value="P-loop_NTPase"/>
</dbReference>
<comment type="similarity">
    <text evidence="6">Belongs to the SIMIBI class G3E GTPase family. ZNG1 subfamily.</text>
</comment>
<evidence type="ECO:0000256" key="3">
    <source>
        <dbReference type="ARBA" id="ARBA00022833"/>
    </source>
</evidence>
<keyword evidence="4" id="KW-0342">GTP-binding</keyword>
<dbReference type="CDD" id="cd00167">
    <property type="entry name" value="SANT"/>
    <property type="match status" value="1"/>
</dbReference>
<dbReference type="Gene3D" id="3.40.50.300">
    <property type="entry name" value="P-loop containing nucleotide triphosphate hydrolases"/>
    <property type="match status" value="1"/>
</dbReference>
<protein>
    <submittedName>
        <fullName evidence="11">COBW domain-containing protein 1</fullName>
    </submittedName>
</protein>
<evidence type="ECO:0000256" key="1">
    <source>
        <dbReference type="ARBA" id="ARBA00022741"/>
    </source>
</evidence>
<evidence type="ECO:0000256" key="5">
    <source>
        <dbReference type="ARBA" id="ARBA00023186"/>
    </source>
</evidence>
<feature type="domain" description="CobW/HypB/UreG nucleotide-binding" evidence="9">
    <location>
        <begin position="48"/>
        <end position="239"/>
    </location>
</feature>
<evidence type="ECO:0000256" key="2">
    <source>
        <dbReference type="ARBA" id="ARBA00022801"/>
    </source>
</evidence>
<name>A0AAW2MAM0_9LAMI</name>
<feature type="region of interest" description="Disordered" evidence="8">
    <location>
        <begin position="718"/>
        <end position="843"/>
    </location>
</feature>
<feature type="domain" description="CobW C-terminal" evidence="10">
    <location>
        <begin position="291"/>
        <end position="372"/>
    </location>
</feature>
<evidence type="ECO:0000256" key="7">
    <source>
        <dbReference type="ARBA" id="ARBA00049117"/>
    </source>
</evidence>
<sequence length="843" mass="95389">MEPEDDEEPPLAIAINDDVVVGETPPHPSNELRASHRPDFAEAPPVGVTVITGYLGAGKSTLVNYILNGQHGKRIAVILNEFGEEIGVERAMINEGEDGALVEEWVELANGCICCTVKHSLVQALEQLVQRKERLDHILLETTGLANPAPLASVLWLDEQLESDVRLDSIITVVDAKNLQYQLKSNHDSSSFPEAYYQIAFADVVILNKVDLIDSDDCGDVLEDLEKDIHSINSLANIIHSVRCQVNLSKILNRRAYDATVSYLSYVIFAFRHVCRHSCLRLSAIHDSGVRTLCICELKKVDIDKVKMWIEEILWDKKYGMDIYRCKGILTVVNSDQLYTLQAVREVYEIVPTRKWKEEESRSNKIVFIGFAYSWWKNLKASWIRKLTWGFGDNSLGGHVQVVWVLKFFFIVYTEMMGIKRPLEEEDFPEPSFKQPKQLDYNKKLTLNTEESHLTTLRVDSPGRAKSIFCKSQFDGRLENGDICGASLAGKEFEPSAPLSLVTSSSREDDVVSGDTSVWSSFPGFIDFGLPRRLPQQFADPYISFLNSSPRKEVPIGPDHQAGIPLWDPNASRDSNREEELMGTCIIPMPDANDSTVDEFRVGRGRTDCGCLDVGSMRCVQQHVTEAREKLRETIGDESFEELGFSNMGDEVACKWTPEEEQVFHEVVFSNPVSHGRKFWKHLRVAFPARTKAELVSYYFNVFMLHRRAVQNRSYSLDIDSDDDEDQKDAHGDLYRNGSNSLDPDTDNDDDQQGPNGECYAVGREEEDSTVESFGDQDLDTSWVDDFWSEPEHVSHDEGSKRNHDNTAGSIFEKQDDVDIDDRTEKMSSQETNKLYADHSFDS</sequence>
<dbReference type="GO" id="GO:0016787">
    <property type="term" value="F:hydrolase activity"/>
    <property type="evidence" value="ECO:0007669"/>
    <property type="project" value="UniProtKB-KW"/>
</dbReference>
<proteinExistence type="inferred from homology"/>
<dbReference type="InterPro" id="IPR011629">
    <property type="entry name" value="CobW-like_C"/>
</dbReference>
<dbReference type="Gene3D" id="3.30.1220.10">
    <property type="entry name" value="CobW-like, C-terminal domain"/>
    <property type="match status" value="1"/>
</dbReference>
<feature type="compositionally biased region" description="Basic and acidic residues" evidence="8">
    <location>
        <begin position="790"/>
        <end position="805"/>
    </location>
</feature>
<reference evidence="11" key="2">
    <citation type="journal article" date="2024" name="Plant">
        <title>Genomic evolution and insights into agronomic trait innovations of Sesamum species.</title>
        <authorList>
            <person name="Miao H."/>
            <person name="Wang L."/>
            <person name="Qu L."/>
            <person name="Liu H."/>
            <person name="Sun Y."/>
            <person name="Le M."/>
            <person name="Wang Q."/>
            <person name="Wei S."/>
            <person name="Zheng Y."/>
            <person name="Lin W."/>
            <person name="Duan Y."/>
            <person name="Cao H."/>
            <person name="Xiong S."/>
            <person name="Wang X."/>
            <person name="Wei L."/>
            <person name="Li C."/>
            <person name="Ma Q."/>
            <person name="Ju M."/>
            <person name="Zhao R."/>
            <person name="Li G."/>
            <person name="Mu C."/>
            <person name="Tian Q."/>
            <person name="Mei H."/>
            <person name="Zhang T."/>
            <person name="Gao T."/>
            <person name="Zhang H."/>
        </authorList>
    </citation>
    <scope>NUCLEOTIDE SEQUENCE</scope>
    <source>
        <strain evidence="11">G01</strain>
    </source>
</reference>
<evidence type="ECO:0000256" key="6">
    <source>
        <dbReference type="ARBA" id="ARBA00034320"/>
    </source>
</evidence>
<accession>A0AAW2MAM0</accession>
<evidence type="ECO:0000259" key="9">
    <source>
        <dbReference type="Pfam" id="PF02492"/>
    </source>
</evidence>
<reference evidence="11" key="1">
    <citation type="submission" date="2020-06" db="EMBL/GenBank/DDBJ databases">
        <authorList>
            <person name="Li T."/>
            <person name="Hu X."/>
            <person name="Zhang T."/>
            <person name="Song X."/>
            <person name="Zhang H."/>
            <person name="Dai N."/>
            <person name="Sheng W."/>
            <person name="Hou X."/>
            <person name="Wei L."/>
        </authorList>
    </citation>
    <scope>NUCLEOTIDE SEQUENCE</scope>
    <source>
        <strain evidence="11">G01</strain>
        <tissue evidence="11">Leaf</tissue>
    </source>
</reference>
<dbReference type="InterPro" id="IPR051316">
    <property type="entry name" value="Zinc-reg_GTPase_activator"/>
</dbReference>
<evidence type="ECO:0000259" key="10">
    <source>
        <dbReference type="Pfam" id="PF07683"/>
    </source>
</evidence>
<dbReference type="InterPro" id="IPR001005">
    <property type="entry name" value="SANT/Myb"/>
</dbReference>